<proteinExistence type="predicted"/>
<name>A0ABR2F5X6_9ROSI</name>
<organism evidence="1 2">
    <name type="scientific">Hibiscus sabdariffa</name>
    <name type="common">roselle</name>
    <dbReference type="NCBI Taxonomy" id="183260"/>
    <lineage>
        <taxon>Eukaryota</taxon>
        <taxon>Viridiplantae</taxon>
        <taxon>Streptophyta</taxon>
        <taxon>Embryophyta</taxon>
        <taxon>Tracheophyta</taxon>
        <taxon>Spermatophyta</taxon>
        <taxon>Magnoliopsida</taxon>
        <taxon>eudicotyledons</taxon>
        <taxon>Gunneridae</taxon>
        <taxon>Pentapetalae</taxon>
        <taxon>rosids</taxon>
        <taxon>malvids</taxon>
        <taxon>Malvales</taxon>
        <taxon>Malvaceae</taxon>
        <taxon>Malvoideae</taxon>
        <taxon>Hibiscus</taxon>
    </lineage>
</organism>
<evidence type="ECO:0000313" key="1">
    <source>
        <dbReference type="EMBL" id="KAK8572397.1"/>
    </source>
</evidence>
<dbReference type="EMBL" id="JBBPBM010000008">
    <property type="protein sequence ID" value="KAK8572397.1"/>
    <property type="molecule type" value="Genomic_DNA"/>
</dbReference>
<keyword evidence="2" id="KW-1185">Reference proteome</keyword>
<sequence>MQVLFEQTFQKWLISNLSSTGMYDPWGCSWHLAFGAIVWSLWLNRNVLAFDVESIDRVSVLVCGKWIVEQFTLATVNSMSLRCRVAPRPRNLVHWVPPLVG</sequence>
<protein>
    <submittedName>
        <fullName evidence="1">Uncharacterized protein</fullName>
    </submittedName>
</protein>
<gene>
    <name evidence="1" type="ORF">V6N12_028452</name>
</gene>
<comment type="caution">
    <text evidence="1">The sequence shown here is derived from an EMBL/GenBank/DDBJ whole genome shotgun (WGS) entry which is preliminary data.</text>
</comment>
<evidence type="ECO:0000313" key="2">
    <source>
        <dbReference type="Proteomes" id="UP001472677"/>
    </source>
</evidence>
<dbReference type="Proteomes" id="UP001472677">
    <property type="component" value="Unassembled WGS sequence"/>
</dbReference>
<accession>A0ABR2F5X6</accession>
<reference evidence="1 2" key="1">
    <citation type="journal article" date="2024" name="G3 (Bethesda)">
        <title>Genome assembly of Hibiscus sabdariffa L. provides insights into metabolisms of medicinal natural products.</title>
        <authorList>
            <person name="Kim T."/>
        </authorList>
    </citation>
    <scope>NUCLEOTIDE SEQUENCE [LARGE SCALE GENOMIC DNA]</scope>
    <source>
        <strain evidence="1">TK-2024</strain>
        <tissue evidence="1">Old leaves</tissue>
    </source>
</reference>